<keyword evidence="4" id="KW-0694">RNA-binding</keyword>
<sequence length="152" mass="16689">MQLHELQRPSGIKRAYRRVGRGQSSTRGKQSGRGGKGQTARAGAKIRPEWRDIIKRLPKLRGWGKNRRRGVVATRPRPKVVLLSRVEKAFNAGEEVTPRTLLEKGLIRGVGVSSLVKIIGNTLVTKKLLLKNIAVSKQVRAAIEKVGGSITA</sequence>
<dbReference type="Gene3D" id="3.100.10.10">
    <property type="match status" value="1"/>
</dbReference>
<dbReference type="HAMAP" id="MF_01341">
    <property type="entry name" value="Ribosomal_uL15"/>
    <property type="match status" value="1"/>
</dbReference>
<dbReference type="SUPFAM" id="SSF52080">
    <property type="entry name" value="Ribosomal proteins L15p and L18e"/>
    <property type="match status" value="1"/>
</dbReference>
<organism evidence="7 8">
    <name type="scientific">Candidatus Kaiserbacteria bacterium RIFCSPLOWO2_01_FULL_50_24</name>
    <dbReference type="NCBI Taxonomy" id="1798507"/>
    <lineage>
        <taxon>Bacteria</taxon>
        <taxon>Candidatus Kaiseribacteriota</taxon>
    </lineage>
</organism>
<dbReference type="STRING" id="1798507.A3A34_02410"/>
<evidence type="ECO:0000256" key="5">
    <source>
        <dbReference type="SAM" id="MobiDB-lite"/>
    </source>
</evidence>
<evidence type="ECO:0000313" key="7">
    <source>
        <dbReference type="EMBL" id="OGG73430.1"/>
    </source>
</evidence>
<dbReference type="Proteomes" id="UP000178587">
    <property type="component" value="Unassembled WGS sequence"/>
</dbReference>
<dbReference type="NCBIfam" id="TIGR01071">
    <property type="entry name" value="rplO_bact"/>
    <property type="match status" value="1"/>
</dbReference>
<proteinExistence type="inferred from homology"/>
<feature type="region of interest" description="Disordered" evidence="5">
    <location>
        <begin position="1"/>
        <end position="44"/>
    </location>
</feature>
<comment type="subunit">
    <text evidence="4">Part of the 50S ribosomal subunit.</text>
</comment>
<dbReference type="InterPro" id="IPR030878">
    <property type="entry name" value="Ribosomal_uL15"/>
</dbReference>
<keyword evidence="3 4" id="KW-0687">Ribonucleoprotein</keyword>
<comment type="similarity">
    <text evidence="1 4">Belongs to the universal ribosomal protein uL15 family.</text>
</comment>
<dbReference type="InterPro" id="IPR036227">
    <property type="entry name" value="Ribosomal_uL15/eL18_sf"/>
</dbReference>
<evidence type="ECO:0000259" key="6">
    <source>
        <dbReference type="Pfam" id="PF00828"/>
    </source>
</evidence>
<dbReference type="PANTHER" id="PTHR12934:SF11">
    <property type="entry name" value="LARGE RIBOSOMAL SUBUNIT PROTEIN UL15M"/>
    <property type="match status" value="1"/>
</dbReference>
<dbReference type="AlphaFoldDB" id="A0A1F6EIF4"/>
<dbReference type="InterPro" id="IPR005749">
    <property type="entry name" value="Ribosomal_uL15_bac-type"/>
</dbReference>
<evidence type="ECO:0000256" key="2">
    <source>
        <dbReference type="ARBA" id="ARBA00022980"/>
    </source>
</evidence>
<dbReference type="GO" id="GO:0022625">
    <property type="term" value="C:cytosolic large ribosomal subunit"/>
    <property type="evidence" value="ECO:0007669"/>
    <property type="project" value="TreeGrafter"/>
</dbReference>
<comment type="caution">
    <text evidence="7">The sequence shown here is derived from an EMBL/GenBank/DDBJ whole genome shotgun (WGS) entry which is preliminary data.</text>
</comment>
<accession>A0A1F6EIF4</accession>
<feature type="domain" description="Large ribosomal subunit protein uL15/eL18" evidence="6">
    <location>
        <begin position="81"/>
        <end position="151"/>
    </location>
</feature>
<evidence type="ECO:0000256" key="4">
    <source>
        <dbReference type="HAMAP-Rule" id="MF_01341"/>
    </source>
</evidence>
<dbReference type="PANTHER" id="PTHR12934">
    <property type="entry name" value="50S RIBOSOMAL PROTEIN L15"/>
    <property type="match status" value="1"/>
</dbReference>
<evidence type="ECO:0000256" key="3">
    <source>
        <dbReference type="ARBA" id="ARBA00023274"/>
    </source>
</evidence>
<dbReference type="InterPro" id="IPR021131">
    <property type="entry name" value="Ribosomal_uL15/eL18"/>
</dbReference>
<protein>
    <recommendedName>
        <fullName evidence="4">Large ribosomal subunit protein uL15</fullName>
    </recommendedName>
</protein>
<keyword evidence="4" id="KW-0699">rRNA-binding</keyword>
<keyword evidence="2 4" id="KW-0689">Ribosomal protein</keyword>
<gene>
    <name evidence="4" type="primary">rplO</name>
    <name evidence="7" type="ORF">A3A34_02410</name>
</gene>
<dbReference type="Pfam" id="PF00828">
    <property type="entry name" value="Ribosomal_L27A"/>
    <property type="match status" value="1"/>
</dbReference>
<evidence type="ECO:0000313" key="8">
    <source>
        <dbReference type="Proteomes" id="UP000178587"/>
    </source>
</evidence>
<dbReference type="GO" id="GO:0019843">
    <property type="term" value="F:rRNA binding"/>
    <property type="evidence" value="ECO:0007669"/>
    <property type="project" value="UniProtKB-UniRule"/>
</dbReference>
<dbReference type="GO" id="GO:0006412">
    <property type="term" value="P:translation"/>
    <property type="evidence" value="ECO:0007669"/>
    <property type="project" value="UniProtKB-UniRule"/>
</dbReference>
<dbReference type="EMBL" id="MFLU01000019">
    <property type="protein sequence ID" value="OGG73430.1"/>
    <property type="molecule type" value="Genomic_DNA"/>
</dbReference>
<reference evidence="7 8" key="1">
    <citation type="journal article" date="2016" name="Nat. Commun.">
        <title>Thousands of microbial genomes shed light on interconnected biogeochemical processes in an aquifer system.</title>
        <authorList>
            <person name="Anantharaman K."/>
            <person name="Brown C.T."/>
            <person name="Hug L.A."/>
            <person name="Sharon I."/>
            <person name="Castelle C.J."/>
            <person name="Probst A.J."/>
            <person name="Thomas B.C."/>
            <person name="Singh A."/>
            <person name="Wilkins M.J."/>
            <person name="Karaoz U."/>
            <person name="Brodie E.L."/>
            <person name="Williams K.H."/>
            <person name="Hubbard S.S."/>
            <person name="Banfield J.F."/>
        </authorList>
    </citation>
    <scope>NUCLEOTIDE SEQUENCE [LARGE SCALE GENOMIC DNA]</scope>
</reference>
<name>A0A1F6EIF4_9BACT</name>
<comment type="function">
    <text evidence="4">Binds to the 23S rRNA.</text>
</comment>
<evidence type="ECO:0000256" key="1">
    <source>
        <dbReference type="ARBA" id="ARBA00007320"/>
    </source>
</evidence>
<dbReference type="GO" id="GO:0003735">
    <property type="term" value="F:structural constituent of ribosome"/>
    <property type="evidence" value="ECO:0007669"/>
    <property type="project" value="InterPro"/>
</dbReference>